<name>M0HB60_HALEO</name>
<sequence length="388" mass="43465">MKILHVCGSFPPAYAYGGPPRSIQHLTAALADLGHEVTVVTTDAKDEASRVEINNNPTWSDGVEVYRFRNLSNKLSWKNIQIPPKMMLYLLRNCSDYDVVHSHEFRSPPSVFAHFASTVAGIPHVHQPRGSMPRYELSHLKLAFDRVIGEQMITAVDQLVASSESEGSLYDDIFPSINTDKVAKVPNGISTEVYQDLPEQGRFKHSNNIDSREKVILFLSRLHPRKGGDLLIDAVSQLERENIRLVFVGPDEGAQSQWKSYAERKGIQAQTKFIGPLYDTDKLEAYVDADLFVLPSKDRYESFGNVVIEAMACGTPVIATNVCGVSEWLNHPGCQVSKPDVNDLCQSIRNHLDGKSPDESSVKQYIQENFSWSSVAKETEKIYEKLIQ</sequence>
<dbReference type="AlphaFoldDB" id="M0HB60"/>
<organism evidence="3 4">
    <name type="scientific">Haloferax elongans ATCC BAA-1513</name>
    <dbReference type="NCBI Taxonomy" id="1230453"/>
    <lineage>
        <taxon>Archaea</taxon>
        <taxon>Methanobacteriati</taxon>
        <taxon>Methanobacteriota</taxon>
        <taxon>Stenosarchaea group</taxon>
        <taxon>Halobacteria</taxon>
        <taxon>Halobacteriales</taxon>
        <taxon>Haloferacaceae</taxon>
        <taxon>Haloferax</taxon>
    </lineage>
</organism>
<dbReference type="OrthoDB" id="131038at2157"/>
<comment type="caution">
    <text evidence="3">The sequence shown here is derived from an EMBL/GenBank/DDBJ whole genome shotgun (WGS) entry which is preliminary data.</text>
</comment>
<feature type="domain" description="Glycosyl transferase family 1" evidence="1">
    <location>
        <begin position="203"/>
        <end position="355"/>
    </location>
</feature>
<dbReference type="Gene3D" id="3.40.50.2000">
    <property type="entry name" value="Glycogen Phosphorylase B"/>
    <property type="match status" value="2"/>
</dbReference>
<dbReference type="PANTHER" id="PTHR12526">
    <property type="entry name" value="GLYCOSYLTRANSFERASE"/>
    <property type="match status" value="1"/>
</dbReference>
<protein>
    <submittedName>
        <fullName evidence="3">Group 1 glycosyl transferase</fullName>
    </submittedName>
</protein>
<feature type="domain" description="Glycosyltransferase subfamily 4-like N-terminal" evidence="2">
    <location>
        <begin position="16"/>
        <end position="192"/>
    </location>
</feature>
<dbReference type="RefSeq" id="WP_008326350.1">
    <property type="nucleotide sequence ID" value="NZ_AOLK01000023.1"/>
</dbReference>
<keyword evidence="3" id="KW-0808">Transferase</keyword>
<evidence type="ECO:0000313" key="3">
    <source>
        <dbReference type="EMBL" id="ELZ81725.1"/>
    </source>
</evidence>
<dbReference type="SUPFAM" id="SSF53756">
    <property type="entry name" value="UDP-Glycosyltransferase/glycogen phosphorylase"/>
    <property type="match status" value="1"/>
</dbReference>
<evidence type="ECO:0000259" key="2">
    <source>
        <dbReference type="Pfam" id="PF13439"/>
    </source>
</evidence>
<dbReference type="Proteomes" id="UP000011612">
    <property type="component" value="Unassembled WGS sequence"/>
</dbReference>
<dbReference type="GO" id="GO:0016757">
    <property type="term" value="F:glycosyltransferase activity"/>
    <property type="evidence" value="ECO:0007669"/>
    <property type="project" value="InterPro"/>
</dbReference>
<reference evidence="3 4" key="1">
    <citation type="journal article" date="2014" name="PLoS Genet.">
        <title>Phylogenetically driven sequencing of extremely halophilic archaea reveals strategies for static and dynamic osmo-response.</title>
        <authorList>
            <person name="Becker E.A."/>
            <person name="Seitzer P.M."/>
            <person name="Tritt A."/>
            <person name="Larsen D."/>
            <person name="Krusor M."/>
            <person name="Yao A.I."/>
            <person name="Wu D."/>
            <person name="Madern D."/>
            <person name="Eisen J.A."/>
            <person name="Darling A.E."/>
            <person name="Facciotti M.T."/>
        </authorList>
    </citation>
    <scope>NUCLEOTIDE SEQUENCE [LARGE SCALE GENOMIC DNA]</scope>
    <source>
        <strain evidence="3 4">ATCC BAA-1513</strain>
    </source>
</reference>
<accession>M0HB60</accession>
<dbReference type="InterPro" id="IPR028098">
    <property type="entry name" value="Glyco_trans_4-like_N"/>
</dbReference>
<proteinExistence type="predicted"/>
<dbReference type="InterPro" id="IPR001296">
    <property type="entry name" value="Glyco_trans_1"/>
</dbReference>
<dbReference type="EMBL" id="AOLK01000023">
    <property type="protein sequence ID" value="ELZ81725.1"/>
    <property type="molecule type" value="Genomic_DNA"/>
</dbReference>
<keyword evidence="4" id="KW-1185">Reference proteome</keyword>
<evidence type="ECO:0000259" key="1">
    <source>
        <dbReference type="Pfam" id="PF00534"/>
    </source>
</evidence>
<dbReference type="Pfam" id="PF13439">
    <property type="entry name" value="Glyco_transf_4"/>
    <property type="match status" value="1"/>
</dbReference>
<dbReference type="PANTHER" id="PTHR12526:SF637">
    <property type="entry name" value="GLYCOSYLTRANSFERASE EPSF-RELATED"/>
    <property type="match status" value="1"/>
</dbReference>
<gene>
    <name evidence="3" type="ORF">C453_16954</name>
</gene>
<evidence type="ECO:0000313" key="4">
    <source>
        <dbReference type="Proteomes" id="UP000011612"/>
    </source>
</evidence>
<dbReference type="Pfam" id="PF00534">
    <property type="entry name" value="Glycos_transf_1"/>
    <property type="match status" value="1"/>
</dbReference>
<dbReference type="PATRIC" id="fig|1230453.4.peg.3381"/>
<dbReference type="STRING" id="1230453.C453_16954"/>